<dbReference type="Proteomes" id="UP000509460">
    <property type="component" value="Chromosome"/>
</dbReference>
<name>A0AAI8R735_ENTMU</name>
<organism evidence="4 7">
    <name type="scientific">Enterococcus mundtii</name>
    <dbReference type="NCBI Taxonomy" id="53346"/>
    <lineage>
        <taxon>Bacteria</taxon>
        <taxon>Bacillati</taxon>
        <taxon>Bacillota</taxon>
        <taxon>Bacilli</taxon>
        <taxon>Lactobacillales</taxon>
        <taxon>Enterococcaceae</taxon>
        <taxon>Enterococcus</taxon>
    </lineage>
</organism>
<evidence type="ECO:0000313" key="7">
    <source>
        <dbReference type="Proteomes" id="UP000509460"/>
    </source>
</evidence>
<feature type="transmembrane region" description="Helical" evidence="3">
    <location>
        <begin position="12"/>
        <end position="33"/>
    </location>
</feature>
<dbReference type="EMBL" id="BJWA01000027">
    <property type="protein sequence ID" value="GEL81537.1"/>
    <property type="molecule type" value="Genomic_DNA"/>
</dbReference>
<feature type="active site" description="Proton donor/acceptor" evidence="2">
    <location>
        <position position="139"/>
    </location>
</feature>
<keyword evidence="3" id="KW-1133">Transmembrane helix</keyword>
<keyword evidence="6" id="KW-1185">Reference proteome</keyword>
<evidence type="ECO:0000256" key="3">
    <source>
        <dbReference type="SAM" id="Phobius"/>
    </source>
</evidence>
<dbReference type="AlphaFoldDB" id="A0AAI8R735"/>
<dbReference type="NCBIfam" id="TIGR01076">
    <property type="entry name" value="sortase_fam"/>
    <property type="match status" value="1"/>
</dbReference>
<accession>A0AAI8R735</accession>
<protein>
    <submittedName>
        <fullName evidence="4">Peptidase, sortase like protein</fullName>
    </submittedName>
</protein>
<evidence type="ECO:0000256" key="2">
    <source>
        <dbReference type="PIRSR" id="PIRSR605754-1"/>
    </source>
</evidence>
<sequence length="228" mass="25509">MRKKRKLLKRLGAMLFVPVFFLAAGYSLMYVIGRPVIHFATSSLNLFLLSDVPTFETQEQSFEAVKEEDVAKDENNELASSSIAYPRGGERYGDIMVDSLDLNVPLYFGDTDEILRKGAGQYMGSVYIGETGTSLVGGHNVDGFGKLSGIQTNDIVTAKTTYANYRYQVKEMVIRHKDDPEINELISQKDKPILLLYTCYPVDSLGMTDERLFVICELVEGPLINPNK</sequence>
<dbReference type="InterPro" id="IPR041999">
    <property type="entry name" value="Sortase_D_1"/>
</dbReference>
<evidence type="ECO:0000313" key="6">
    <source>
        <dbReference type="Proteomes" id="UP000321175"/>
    </source>
</evidence>
<dbReference type="Pfam" id="PF04203">
    <property type="entry name" value="Sortase"/>
    <property type="match status" value="1"/>
</dbReference>
<keyword evidence="1" id="KW-0378">Hydrolase</keyword>
<reference evidence="4 7" key="1">
    <citation type="submission" date="2019-07" db="EMBL/GenBank/DDBJ databases">
        <title>antibiotic susceptibility of plant-derived lactic acid bacteria.</title>
        <authorList>
            <person name="Sugiyama M."/>
            <person name="Noda M."/>
        </authorList>
    </citation>
    <scope>NUCLEOTIDE SEQUENCE [LARGE SCALE GENOMIC DNA]</scope>
    <source>
        <strain evidence="4 7">15-1A</strain>
    </source>
</reference>
<dbReference type="EMBL" id="AP019810">
    <property type="protein sequence ID" value="BBM13610.1"/>
    <property type="molecule type" value="Genomic_DNA"/>
</dbReference>
<dbReference type="InterPro" id="IPR023365">
    <property type="entry name" value="Sortase_dom-sf"/>
</dbReference>
<reference evidence="5 6" key="2">
    <citation type="submission" date="2019-07" db="EMBL/GenBank/DDBJ databases">
        <title>Whole genome shotgun sequence of Enterococcus mundtii NBRC 100490.</title>
        <authorList>
            <person name="Hosoyama A."/>
            <person name="Uohara A."/>
            <person name="Ohji S."/>
            <person name="Ichikawa N."/>
        </authorList>
    </citation>
    <scope>NUCLEOTIDE SEQUENCE [LARGE SCALE GENOMIC DNA]</scope>
    <source>
        <strain evidence="5 6">NBRC 100490</strain>
    </source>
</reference>
<evidence type="ECO:0000313" key="4">
    <source>
        <dbReference type="EMBL" id="BBM13610.1"/>
    </source>
</evidence>
<dbReference type="CDD" id="cd05828">
    <property type="entry name" value="Sortase_D_1"/>
    <property type="match status" value="1"/>
</dbReference>
<dbReference type="Proteomes" id="UP000321175">
    <property type="component" value="Unassembled WGS sequence"/>
</dbReference>
<dbReference type="Gene3D" id="2.40.260.10">
    <property type="entry name" value="Sortase"/>
    <property type="match status" value="1"/>
</dbReference>
<dbReference type="GO" id="GO:0016787">
    <property type="term" value="F:hydrolase activity"/>
    <property type="evidence" value="ECO:0007669"/>
    <property type="project" value="UniProtKB-KW"/>
</dbReference>
<feature type="active site" description="Acyl-thioester intermediate" evidence="2">
    <location>
        <position position="199"/>
    </location>
</feature>
<evidence type="ECO:0000313" key="5">
    <source>
        <dbReference type="EMBL" id="GEL81537.1"/>
    </source>
</evidence>
<gene>
    <name evidence="4" type="ORF">EM151A_0368</name>
    <name evidence="5" type="ORF">EMU01_26810</name>
</gene>
<dbReference type="InterPro" id="IPR005754">
    <property type="entry name" value="Sortase"/>
</dbReference>
<evidence type="ECO:0000256" key="1">
    <source>
        <dbReference type="ARBA" id="ARBA00022801"/>
    </source>
</evidence>
<proteinExistence type="predicted"/>
<dbReference type="SUPFAM" id="SSF63817">
    <property type="entry name" value="Sortase"/>
    <property type="match status" value="1"/>
</dbReference>
<keyword evidence="3" id="KW-0812">Transmembrane</keyword>
<keyword evidence="3" id="KW-0472">Membrane</keyword>